<keyword evidence="3" id="KW-1185">Reference proteome</keyword>
<proteinExistence type="predicted"/>
<evidence type="ECO:0000256" key="1">
    <source>
        <dbReference type="SAM" id="MobiDB-lite"/>
    </source>
</evidence>
<accession>A0ABX3P910</accession>
<evidence type="ECO:0000313" key="3">
    <source>
        <dbReference type="Proteomes" id="UP000192652"/>
    </source>
</evidence>
<dbReference type="Gene3D" id="3.90.226.10">
    <property type="entry name" value="2-enoyl-CoA Hydratase, Chain A, domain 1"/>
    <property type="match status" value="1"/>
</dbReference>
<reference evidence="2 3" key="1">
    <citation type="journal article" date="2017" name="Antonie Van Leeuwenhoek">
        <title>Rhizobium rhizosphaerae sp. nov., a novel species isolated from rice rhizosphere.</title>
        <authorList>
            <person name="Zhao J.J."/>
            <person name="Zhang J."/>
            <person name="Zhang R.J."/>
            <person name="Zhang C.W."/>
            <person name="Yin H.Q."/>
            <person name="Zhang X.X."/>
        </authorList>
    </citation>
    <scope>NUCLEOTIDE SEQUENCE [LARGE SCALE GENOMIC DNA]</scope>
    <source>
        <strain evidence="2 3">RD15</strain>
    </source>
</reference>
<sequence>MGSGTPRHPAARPDRLKERWRSIKAKALGLDDGALMRHAFQILLAAALVFVVIDFREIEAAKALVPFDPQAPGAAPILPPALTEGEPEAPPSEITTEAEQLKNAIRFELLPGGILKAQGAIDPGAAARFAAEVEARGEYVKTVVLDSPGGSVGDALAMSRLIRERQLDTRVEKGALCASSCPIVFAGGVQRVAEKGAVIGVHQIFNGSTQRLTPEEAMSQAQRTTAEVTRHLEAMGVKPGLWRRALETPPDRLFYLSAREMEAEALTTPPPPRPVAASRGKGA</sequence>
<gene>
    <name evidence="2" type="ORF">BTR14_18085</name>
</gene>
<dbReference type="InterPro" id="IPR029045">
    <property type="entry name" value="ClpP/crotonase-like_dom_sf"/>
</dbReference>
<feature type="region of interest" description="Disordered" evidence="1">
    <location>
        <begin position="263"/>
        <end position="283"/>
    </location>
</feature>
<name>A0ABX3P910_9HYPH</name>
<dbReference type="Proteomes" id="UP000192652">
    <property type="component" value="Unassembled WGS sequence"/>
</dbReference>
<dbReference type="EMBL" id="MSPX01000018">
    <property type="protein sequence ID" value="OQP84824.1"/>
    <property type="molecule type" value="Genomic_DNA"/>
</dbReference>
<evidence type="ECO:0000313" key="2">
    <source>
        <dbReference type="EMBL" id="OQP84824.1"/>
    </source>
</evidence>
<organism evidence="2 3">
    <name type="scientific">Xaviernesmea rhizosphaerae</name>
    <dbReference type="NCBI Taxonomy" id="1672749"/>
    <lineage>
        <taxon>Bacteria</taxon>
        <taxon>Pseudomonadati</taxon>
        <taxon>Pseudomonadota</taxon>
        <taxon>Alphaproteobacteria</taxon>
        <taxon>Hyphomicrobiales</taxon>
        <taxon>Rhizobiaceae</taxon>
        <taxon>Rhizobium/Agrobacterium group</taxon>
        <taxon>Xaviernesmea</taxon>
    </lineage>
</organism>
<dbReference type="SUPFAM" id="SSF52096">
    <property type="entry name" value="ClpP/crotonase"/>
    <property type="match status" value="1"/>
</dbReference>
<comment type="caution">
    <text evidence="2">The sequence shown here is derived from an EMBL/GenBank/DDBJ whole genome shotgun (WGS) entry which is preliminary data.</text>
</comment>
<protein>
    <submittedName>
        <fullName evidence="2">Uncharacterized protein</fullName>
    </submittedName>
</protein>